<dbReference type="OrthoDB" id="8480302at2"/>
<dbReference type="EMBL" id="VPFL01000006">
    <property type="protein sequence ID" value="TXF12375.1"/>
    <property type="molecule type" value="Genomic_DNA"/>
</dbReference>
<accession>A0A5C7EIZ6</accession>
<dbReference type="Pfam" id="PF09413">
    <property type="entry name" value="DUF2007"/>
    <property type="match status" value="1"/>
</dbReference>
<protein>
    <submittedName>
        <fullName evidence="2">DUF2007 domain-containing protein</fullName>
    </submittedName>
</protein>
<dbReference type="Gene3D" id="3.30.70.790">
    <property type="entry name" value="UreE, C-terminal domain"/>
    <property type="match status" value="1"/>
</dbReference>
<dbReference type="InterPro" id="IPR018551">
    <property type="entry name" value="DUF2007"/>
</dbReference>
<name>A0A5C7EIZ6_9PROT</name>
<dbReference type="SUPFAM" id="SSF54913">
    <property type="entry name" value="GlnB-like"/>
    <property type="match status" value="1"/>
</dbReference>
<feature type="domain" description="DUF2007" evidence="1">
    <location>
        <begin position="6"/>
        <end position="68"/>
    </location>
</feature>
<evidence type="ECO:0000313" key="3">
    <source>
        <dbReference type="Proteomes" id="UP000321201"/>
    </source>
</evidence>
<gene>
    <name evidence="2" type="ORF">FR698_05810</name>
</gene>
<keyword evidence="3" id="KW-1185">Reference proteome</keyword>
<evidence type="ECO:0000313" key="2">
    <source>
        <dbReference type="EMBL" id="TXF12375.1"/>
    </source>
</evidence>
<sequence length="78" mass="8859">MCPEYVELYRPIDVQELALIKLHLDARGIRFYVANENFGSLLPGTALGGMQLMVDRRDAARCAEILRDELGIQTPWQP</sequence>
<dbReference type="InterPro" id="IPR011322">
    <property type="entry name" value="N-reg_PII-like_a/b"/>
</dbReference>
<comment type="caution">
    <text evidence="2">The sequence shown here is derived from an EMBL/GenBank/DDBJ whole genome shotgun (WGS) entry which is preliminary data.</text>
</comment>
<dbReference type="Proteomes" id="UP000321201">
    <property type="component" value="Unassembled WGS sequence"/>
</dbReference>
<evidence type="ECO:0000259" key="1">
    <source>
        <dbReference type="Pfam" id="PF09413"/>
    </source>
</evidence>
<dbReference type="RefSeq" id="WP_147799243.1">
    <property type="nucleotide sequence ID" value="NZ_VPFL01000006.1"/>
</dbReference>
<proteinExistence type="predicted"/>
<dbReference type="InParanoid" id="A0A5C7EIZ6"/>
<reference evidence="2 3" key="1">
    <citation type="submission" date="2019-08" db="EMBL/GenBank/DDBJ databases">
        <title>Pelomicrobium methylotrophicum gen. nov., sp. nov. a moderately thermophilic, facultatively anaerobic, lithoautotrophic and methylotrophic bacterium isolated from a terrestrial mud volcano.</title>
        <authorList>
            <person name="Slobodkina G.B."/>
            <person name="Merkel A.Y."/>
            <person name="Slobodkin A.I."/>
        </authorList>
    </citation>
    <scope>NUCLEOTIDE SEQUENCE [LARGE SCALE GENOMIC DNA]</scope>
    <source>
        <strain evidence="2 3">SM250</strain>
    </source>
</reference>
<dbReference type="AlphaFoldDB" id="A0A5C7EIZ6"/>
<organism evidence="2 3">
    <name type="scientific">Pelomicrobium methylotrophicum</name>
    <dbReference type="NCBI Taxonomy" id="2602750"/>
    <lineage>
        <taxon>Bacteria</taxon>
        <taxon>Pseudomonadati</taxon>
        <taxon>Pseudomonadota</taxon>
        <taxon>Hydrogenophilia</taxon>
        <taxon>Hydrogenophilia incertae sedis</taxon>
        <taxon>Pelomicrobium</taxon>
    </lineage>
</organism>